<evidence type="ECO:0000313" key="6">
    <source>
        <dbReference type="EMBL" id="KAL1217115.1"/>
    </source>
</evidence>
<dbReference type="CDD" id="cd05324">
    <property type="entry name" value="carb_red_PTCR-like_SDR_c"/>
    <property type="match status" value="1"/>
</dbReference>
<dbReference type="InterPro" id="IPR045313">
    <property type="entry name" value="CBR1-like"/>
</dbReference>
<evidence type="ECO:0000256" key="1">
    <source>
        <dbReference type="ARBA" id="ARBA00006484"/>
    </source>
</evidence>
<evidence type="ECO:0000256" key="2">
    <source>
        <dbReference type="ARBA" id="ARBA00022857"/>
    </source>
</evidence>
<accession>A0ABD1BE00</accession>
<keyword evidence="7" id="KW-1185">Reference proteome</keyword>
<comment type="caution">
    <text evidence="6">The sequence shown here is derived from an EMBL/GenBank/DDBJ whole genome shotgun (WGS) entry which is preliminary data.</text>
</comment>
<dbReference type="SUPFAM" id="SSF51735">
    <property type="entry name" value="NAD(P)-binding Rossmann-fold domains"/>
    <property type="match status" value="1"/>
</dbReference>
<dbReference type="EMBL" id="JBANAX010000253">
    <property type="protein sequence ID" value="KAL1217115.1"/>
    <property type="molecule type" value="Genomic_DNA"/>
</dbReference>
<dbReference type="FunFam" id="3.40.50.720:FF:000312">
    <property type="entry name" value="(+)-neomenthol dehydrogenase"/>
    <property type="match status" value="1"/>
</dbReference>
<proteinExistence type="inferred from homology"/>
<comment type="similarity">
    <text evidence="1 4">Belongs to the short-chain dehydrogenases/reductases (SDR) family.</text>
</comment>
<dbReference type="PRINTS" id="PR00080">
    <property type="entry name" value="SDRFAMILY"/>
</dbReference>
<dbReference type="PANTHER" id="PTHR43490">
    <property type="entry name" value="(+)-NEOMENTHOL DEHYDROGENASE"/>
    <property type="match status" value="1"/>
</dbReference>
<evidence type="ECO:0000256" key="4">
    <source>
        <dbReference type="RuleBase" id="RU000363"/>
    </source>
</evidence>
<dbReference type="InterPro" id="IPR036291">
    <property type="entry name" value="NAD(P)-bd_dom_sf"/>
</dbReference>
<name>A0ABD1BE00_CARAN</name>
<dbReference type="Gene3D" id="3.40.50.720">
    <property type="entry name" value="NAD(P)-binding Rossmann-like Domain"/>
    <property type="match status" value="1"/>
</dbReference>
<sequence>MAGSRVAVVTGSNKGIGFEICRQLANNGITAILTARDEKKGLDAVAKLKRENGFSDQAIAFHLLDVSDPDSITSLAGFVKARFGKLDILVNNAGVGGANVNVDALKAQTAAVGAPTDFSKIMTDTYEIVEECVKTNYYGVKRMCEAMIPLLQSSDTPRIVNIASSMGKLENVSNEWAKGVLSDVENLTEEKIDQVVNEYLKDYRQGSLQVKGWPTVMSGYIVSKAGVIALTRVLAKRNKSFIINSVCPGYVSTDINFHTGILSVEEGAASPVKLALLPDGDPSGLFFDRTTVSNF</sequence>
<keyword evidence="3 5" id="KW-0560">Oxidoreductase</keyword>
<organism evidence="6 7">
    <name type="scientific">Cardamine amara subsp. amara</name>
    <dbReference type="NCBI Taxonomy" id="228776"/>
    <lineage>
        <taxon>Eukaryota</taxon>
        <taxon>Viridiplantae</taxon>
        <taxon>Streptophyta</taxon>
        <taxon>Embryophyta</taxon>
        <taxon>Tracheophyta</taxon>
        <taxon>Spermatophyta</taxon>
        <taxon>Magnoliopsida</taxon>
        <taxon>eudicotyledons</taxon>
        <taxon>Gunneridae</taxon>
        <taxon>Pentapetalae</taxon>
        <taxon>rosids</taxon>
        <taxon>malvids</taxon>
        <taxon>Brassicales</taxon>
        <taxon>Brassicaceae</taxon>
        <taxon>Cardamineae</taxon>
        <taxon>Cardamine</taxon>
    </lineage>
</organism>
<dbReference type="EC" id="1.1.1.-" evidence="5"/>
<evidence type="ECO:0000256" key="5">
    <source>
        <dbReference type="RuleBase" id="RU369024"/>
    </source>
</evidence>
<dbReference type="GO" id="GO:0016491">
    <property type="term" value="F:oxidoreductase activity"/>
    <property type="evidence" value="ECO:0007669"/>
    <property type="project" value="UniProtKB-KW"/>
</dbReference>
<reference evidence="6 7" key="1">
    <citation type="submission" date="2024-04" db="EMBL/GenBank/DDBJ databases">
        <title>Genome assembly C_amara_ONT_v2.</title>
        <authorList>
            <person name="Yant L."/>
            <person name="Moore C."/>
            <person name="Slenker M."/>
        </authorList>
    </citation>
    <scope>NUCLEOTIDE SEQUENCE [LARGE SCALE GENOMIC DNA]</scope>
    <source>
        <tissue evidence="6">Leaf</tissue>
    </source>
</reference>
<dbReference type="PRINTS" id="PR00081">
    <property type="entry name" value="GDHRDH"/>
</dbReference>
<dbReference type="AlphaFoldDB" id="A0ABD1BE00"/>
<dbReference type="Proteomes" id="UP001558713">
    <property type="component" value="Unassembled WGS sequence"/>
</dbReference>
<evidence type="ECO:0000313" key="7">
    <source>
        <dbReference type="Proteomes" id="UP001558713"/>
    </source>
</evidence>
<evidence type="ECO:0000256" key="3">
    <source>
        <dbReference type="ARBA" id="ARBA00023002"/>
    </source>
</evidence>
<keyword evidence="2 5" id="KW-0521">NADP</keyword>
<gene>
    <name evidence="6" type="ORF">V5N11_021453</name>
</gene>
<dbReference type="InterPro" id="IPR002347">
    <property type="entry name" value="SDR_fam"/>
</dbReference>
<dbReference type="PANTHER" id="PTHR43490:SF98">
    <property type="entry name" value="OS02G0640600 PROTEIN"/>
    <property type="match status" value="1"/>
</dbReference>
<protein>
    <recommendedName>
        <fullName evidence="5">Short-chain dehydrogenase/reductase</fullName>
        <ecNumber evidence="5">1.1.1.-</ecNumber>
    </recommendedName>
</protein>
<dbReference type="Pfam" id="PF00106">
    <property type="entry name" value="adh_short"/>
    <property type="match status" value="1"/>
</dbReference>